<dbReference type="PANTHER" id="PTHR11831">
    <property type="entry name" value="30S 40S RIBOSOMAL PROTEIN"/>
    <property type="match status" value="1"/>
</dbReference>
<dbReference type="PROSITE" id="PS50889">
    <property type="entry name" value="S4"/>
    <property type="match status" value="1"/>
</dbReference>
<dbReference type="InterPro" id="IPR022801">
    <property type="entry name" value="Ribosomal_uS4"/>
</dbReference>
<dbReference type="InterPro" id="IPR001912">
    <property type="entry name" value="Ribosomal_uS4_N"/>
</dbReference>
<evidence type="ECO:0000256" key="8">
    <source>
        <dbReference type="RuleBase" id="RU003699"/>
    </source>
</evidence>
<reference evidence="13" key="1">
    <citation type="journal article" date="2019" name="Int. J. Syst. Evol. Microbiol.">
        <title>The Global Catalogue of Microorganisms (GCM) 10K type strain sequencing project: providing services to taxonomists for standard genome sequencing and annotation.</title>
        <authorList>
            <consortium name="The Broad Institute Genomics Platform"/>
            <consortium name="The Broad Institute Genome Sequencing Center for Infectious Disease"/>
            <person name="Wu L."/>
            <person name="Ma J."/>
        </authorList>
    </citation>
    <scope>NUCLEOTIDE SEQUENCE [LARGE SCALE GENOMIC DNA]</scope>
    <source>
        <strain evidence="13">JCM 16014</strain>
    </source>
</reference>
<dbReference type="Gene3D" id="3.10.290.10">
    <property type="entry name" value="RNA-binding S4 domain"/>
    <property type="match status" value="1"/>
</dbReference>
<evidence type="ECO:0000256" key="6">
    <source>
        <dbReference type="ARBA" id="ARBA00035254"/>
    </source>
</evidence>
<gene>
    <name evidence="12" type="primary">rpsD_2</name>
    <name evidence="7" type="synonym">rpsD</name>
    <name evidence="12" type="ORF">GCM10009839_30190</name>
</gene>
<dbReference type="RefSeq" id="WP_344666210.1">
    <property type="nucleotide sequence ID" value="NZ_BAAAQN010000014.1"/>
</dbReference>
<comment type="function">
    <text evidence="7">With S5 and S12 plays an important role in translational accuracy.</text>
</comment>
<dbReference type="SMART" id="SM01390">
    <property type="entry name" value="Ribosomal_S4"/>
    <property type="match status" value="1"/>
</dbReference>
<evidence type="ECO:0000313" key="12">
    <source>
        <dbReference type="EMBL" id="GAA2028841.1"/>
    </source>
</evidence>
<evidence type="ECO:0000313" key="13">
    <source>
        <dbReference type="Proteomes" id="UP001500751"/>
    </source>
</evidence>
<dbReference type="InterPro" id="IPR036986">
    <property type="entry name" value="S4_RNA-bd_sf"/>
</dbReference>
<name>A0ABP5FKU7_9ACTN</name>
<comment type="caution">
    <text evidence="12">The sequence shown here is derived from an EMBL/GenBank/DDBJ whole genome shotgun (WGS) entry which is preliminary data.</text>
</comment>
<dbReference type="EMBL" id="BAAAQN010000014">
    <property type="protein sequence ID" value="GAA2028841.1"/>
    <property type="molecule type" value="Genomic_DNA"/>
</dbReference>
<evidence type="ECO:0000259" key="10">
    <source>
        <dbReference type="SMART" id="SM00363"/>
    </source>
</evidence>
<dbReference type="InterPro" id="IPR005709">
    <property type="entry name" value="Ribosomal_uS4_bac-type"/>
</dbReference>
<dbReference type="Proteomes" id="UP001500751">
    <property type="component" value="Unassembled WGS sequence"/>
</dbReference>
<dbReference type="NCBIfam" id="NF003717">
    <property type="entry name" value="PRK05327.1"/>
    <property type="match status" value="1"/>
</dbReference>
<evidence type="ECO:0000256" key="7">
    <source>
        <dbReference type="HAMAP-Rule" id="MF_01306"/>
    </source>
</evidence>
<protein>
    <recommendedName>
        <fullName evidence="6 7">Small ribosomal subunit protein uS4</fullName>
    </recommendedName>
</protein>
<dbReference type="Pfam" id="PF01479">
    <property type="entry name" value="S4"/>
    <property type="match status" value="1"/>
</dbReference>
<dbReference type="PROSITE" id="PS00632">
    <property type="entry name" value="RIBOSOMAL_S4"/>
    <property type="match status" value="1"/>
</dbReference>
<dbReference type="HAMAP" id="MF_01306_B">
    <property type="entry name" value="Ribosomal_uS4_B"/>
    <property type="match status" value="1"/>
</dbReference>
<evidence type="ECO:0000256" key="1">
    <source>
        <dbReference type="ARBA" id="ARBA00007465"/>
    </source>
</evidence>
<accession>A0ABP5FKU7</accession>
<dbReference type="Gene3D" id="1.10.1050.10">
    <property type="entry name" value="Ribosomal Protein S4 Delta 41, Chain A, domain 1"/>
    <property type="match status" value="1"/>
</dbReference>
<dbReference type="InterPro" id="IPR002942">
    <property type="entry name" value="S4_RNA-bd"/>
</dbReference>
<evidence type="ECO:0000259" key="11">
    <source>
        <dbReference type="SMART" id="SM01390"/>
    </source>
</evidence>
<proteinExistence type="inferred from homology"/>
<dbReference type="InterPro" id="IPR018079">
    <property type="entry name" value="Ribosomal_uS4_CS"/>
</dbReference>
<keyword evidence="4 7" id="KW-0689">Ribosomal protein</keyword>
<keyword evidence="13" id="KW-1185">Reference proteome</keyword>
<feature type="domain" description="Small ribosomal subunit protein uS4 N-terminal" evidence="11">
    <location>
        <begin position="2"/>
        <end position="92"/>
    </location>
</feature>
<dbReference type="NCBIfam" id="TIGR01017">
    <property type="entry name" value="rpsD_bact"/>
    <property type="match status" value="1"/>
</dbReference>
<dbReference type="SUPFAM" id="SSF55174">
    <property type="entry name" value="Alpha-L RNA-binding motif"/>
    <property type="match status" value="1"/>
</dbReference>
<comment type="similarity">
    <text evidence="1 7 8">Belongs to the universal ribosomal protein uS4 family.</text>
</comment>
<keyword evidence="2 7" id="KW-0699">rRNA-binding</keyword>
<keyword evidence="3 7" id="KW-0694">RNA-binding</keyword>
<keyword evidence="5 7" id="KW-0687">Ribonucleoprotein</keyword>
<dbReference type="PANTHER" id="PTHR11831:SF4">
    <property type="entry name" value="SMALL RIBOSOMAL SUBUNIT PROTEIN US4M"/>
    <property type="match status" value="1"/>
</dbReference>
<evidence type="ECO:0000256" key="2">
    <source>
        <dbReference type="ARBA" id="ARBA00022730"/>
    </source>
</evidence>
<sequence>MRYTGPKVRRSRRAGMALTAKAERVMRRRPLPPGQHAAGPRAGKQSDYGRQLAEKQRIRWYYDLSERQLRTVFDKSRRRPGRAGENVIAALESRLATVVLRAGLAPSIYAARQFVNHGHVTVDGAKVDIPSYAVRPGQVVQVRAKSRRMPAFQAAAAGQYADERTAAYLDVRREELAVTLRRPPKRDEVPVRFDEQLLVEFYSR</sequence>
<dbReference type="CDD" id="cd00165">
    <property type="entry name" value="S4"/>
    <property type="match status" value="1"/>
</dbReference>
<feature type="region of interest" description="Disordered" evidence="9">
    <location>
        <begin position="1"/>
        <end position="49"/>
    </location>
</feature>
<dbReference type="Pfam" id="PF00163">
    <property type="entry name" value="Ribosomal_S4"/>
    <property type="match status" value="1"/>
</dbReference>
<evidence type="ECO:0000256" key="3">
    <source>
        <dbReference type="ARBA" id="ARBA00022884"/>
    </source>
</evidence>
<evidence type="ECO:0000256" key="4">
    <source>
        <dbReference type="ARBA" id="ARBA00022980"/>
    </source>
</evidence>
<dbReference type="GO" id="GO:0005840">
    <property type="term" value="C:ribosome"/>
    <property type="evidence" value="ECO:0007669"/>
    <property type="project" value="UniProtKB-KW"/>
</dbReference>
<dbReference type="SMART" id="SM00363">
    <property type="entry name" value="S4"/>
    <property type="match status" value="1"/>
</dbReference>
<organism evidence="12 13">
    <name type="scientific">Catenulispora yoronensis</name>
    <dbReference type="NCBI Taxonomy" id="450799"/>
    <lineage>
        <taxon>Bacteria</taxon>
        <taxon>Bacillati</taxon>
        <taxon>Actinomycetota</taxon>
        <taxon>Actinomycetes</taxon>
        <taxon>Catenulisporales</taxon>
        <taxon>Catenulisporaceae</taxon>
        <taxon>Catenulispora</taxon>
    </lineage>
</organism>
<evidence type="ECO:0000256" key="9">
    <source>
        <dbReference type="SAM" id="MobiDB-lite"/>
    </source>
</evidence>
<evidence type="ECO:0000256" key="5">
    <source>
        <dbReference type="ARBA" id="ARBA00023274"/>
    </source>
</evidence>
<comment type="function">
    <text evidence="7">One of the primary rRNA binding proteins, it binds directly to 16S rRNA where it nucleates assembly of the body of the 30S subunit.</text>
</comment>
<comment type="subunit">
    <text evidence="7">Part of the 30S ribosomal subunit. Contacts protein S5. The interaction surface between S4 and S5 is involved in control of translational fidelity.</text>
</comment>
<feature type="domain" description="RNA-binding S4" evidence="10">
    <location>
        <begin position="93"/>
        <end position="154"/>
    </location>
</feature>